<gene>
    <name evidence="1" type="ORF">O181_105797</name>
</gene>
<proteinExistence type="predicted"/>
<evidence type="ECO:0000313" key="2">
    <source>
        <dbReference type="Proteomes" id="UP000765509"/>
    </source>
</evidence>
<dbReference type="Proteomes" id="UP000765509">
    <property type="component" value="Unassembled WGS sequence"/>
</dbReference>
<evidence type="ECO:0000313" key="1">
    <source>
        <dbReference type="EMBL" id="MBW0566082.1"/>
    </source>
</evidence>
<protein>
    <submittedName>
        <fullName evidence="1">Uncharacterized protein</fullName>
    </submittedName>
</protein>
<accession>A0A9Q3JP70</accession>
<dbReference type="AlphaFoldDB" id="A0A9Q3JP70"/>
<name>A0A9Q3JP70_9BASI</name>
<organism evidence="1 2">
    <name type="scientific">Austropuccinia psidii MF-1</name>
    <dbReference type="NCBI Taxonomy" id="1389203"/>
    <lineage>
        <taxon>Eukaryota</taxon>
        <taxon>Fungi</taxon>
        <taxon>Dikarya</taxon>
        <taxon>Basidiomycota</taxon>
        <taxon>Pucciniomycotina</taxon>
        <taxon>Pucciniomycetes</taxon>
        <taxon>Pucciniales</taxon>
        <taxon>Sphaerophragmiaceae</taxon>
        <taxon>Austropuccinia</taxon>
    </lineage>
</organism>
<reference evidence="1" key="1">
    <citation type="submission" date="2021-03" db="EMBL/GenBank/DDBJ databases">
        <title>Draft genome sequence of rust myrtle Austropuccinia psidii MF-1, a brazilian biotype.</title>
        <authorList>
            <person name="Quecine M.C."/>
            <person name="Pachon D.M.R."/>
            <person name="Bonatelli M.L."/>
            <person name="Correr F.H."/>
            <person name="Franceschini L.M."/>
            <person name="Leite T.F."/>
            <person name="Margarido G.R.A."/>
            <person name="Almeida C.A."/>
            <person name="Ferrarezi J.A."/>
            <person name="Labate C.A."/>
        </authorList>
    </citation>
    <scope>NUCLEOTIDE SEQUENCE</scope>
    <source>
        <strain evidence="1">MF-1</strain>
    </source>
</reference>
<sequence>MKSQPQVHVLDDSYHQEDVKPDSLLENKIRSPYEYQDGDIMSYPEQEALKQLPEASIWPIFTVTGEYEHMELIYYIDGIFIDAPRITDYWITARLNTSFKVHSII</sequence>
<keyword evidence="2" id="KW-1185">Reference proteome</keyword>
<dbReference type="EMBL" id="AVOT02078541">
    <property type="protein sequence ID" value="MBW0566082.1"/>
    <property type="molecule type" value="Genomic_DNA"/>
</dbReference>
<comment type="caution">
    <text evidence="1">The sequence shown here is derived from an EMBL/GenBank/DDBJ whole genome shotgun (WGS) entry which is preliminary data.</text>
</comment>